<keyword evidence="3" id="KW-1185">Reference proteome</keyword>
<proteinExistence type="predicted"/>
<accession>A0A7W7G1G3</accession>
<protein>
    <submittedName>
        <fullName evidence="2">Uncharacterized protein</fullName>
    </submittedName>
</protein>
<feature type="region of interest" description="Disordered" evidence="1">
    <location>
        <begin position="1"/>
        <end position="24"/>
    </location>
</feature>
<organism evidence="2 3">
    <name type="scientific">Paractinoplanes abujensis</name>
    <dbReference type="NCBI Taxonomy" id="882441"/>
    <lineage>
        <taxon>Bacteria</taxon>
        <taxon>Bacillati</taxon>
        <taxon>Actinomycetota</taxon>
        <taxon>Actinomycetes</taxon>
        <taxon>Micromonosporales</taxon>
        <taxon>Micromonosporaceae</taxon>
        <taxon>Paractinoplanes</taxon>
    </lineage>
</organism>
<dbReference type="Proteomes" id="UP000542742">
    <property type="component" value="Unassembled WGS sequence"/>
</dbReference>
<reference evidence="2 3" key="1">
    <citation type="submission" date="2020-08" db="EMBL/GenBank/DDBJ databases">
        <title>Sequencing the genomes of 1000 actinobacteria strains.</title>
        <authorList>
            <person name="Klenk H.-P."/>
        </authorList>
    </citation>
    <scope>NUCLEOTIDE SEQUENCE [LARGE SCALE GENOMIC DNA]</scope>
    <source>
        <strain evidence="2 3">DSM 45518</strain>
    </source>
</reference>
<evidence type="ECO:0000313" key="3">
    <source>
        <dbReference type="Proteomes" id="UP000542742"/>
    </source>
</evidence>
<dbReference type="AlphaFoldDB" id="A0A7W7G1G3"/>
<comment type="caution">
    <text evidence="2">The sequence shown here is derived from an EMBL/GenBank/DDBJ whole genome shotgun (WGS) entry which is preliminary data.</text>
</comment>
<name>A0A7W7G1G3_9ACTN</name>
<evidence type="ECO:0000256" key="1">
    <source>
        <dbReference type="SAM" id="MobiDB-lite"/>
    </source>
</evidence>
<evidence type="ECO:0000313" key="2">
    <source>
        <dbReference type="EMBL" id="MBB4692677.1"/>
    </source>
</evidence>
<dbReference type="RefSeq" id="WP_260416511.1">
    <property type="nucleotide sequence ID" value="NZ_BOMC01000064.1"/>
</dbReference>
<gene>
    <name evidence="2" type="ORF">BKA14_002825</name>
</gene>
<sequence>MPATAPSSAGRPPEPQFSATRTADVIDIVIGPRYRRPATGT</sequence>
<dbReference type="EMBL" id="JACHMF010000001">
    <property type="protein sequence ID" value="MBB4692677.1"/>
    <property type="molecule type" value="Genomic_DNA"/>
</dbReference>